<reference evidence="1 2" key="1">
    <citation type="journal article" date="2019" name="Int. J. Syst. Evol. Microbiol.">
        <title>Faecalibacillus intestinalis gen. nov., sp. nov. and Faecalibacillus faecis sp. nov., isolated from human faeces.</title>
        <authorList>
            <person name="Seo B."/>
            <person name="Jeon K."/>
            <person name="Baek I."/>
            <person name="Lee Y.M."/>
            <person name="Baek K."/>
            <person name="Ko G."/>
        </authorList>
    </citation>
    <scope>NUCLEOTIDE SEQUENCE [LARGE SCALE GENOMIC DNA]</scope>
    <source>
        <strain evidence="1 2">SNUG30099</strain>
    </source>
</reference>
<evidence type="ECO:0000313" key="1">
    <source>
        <dbReference type="EMBL" id="PST35559.1"/>
    </source>
</evidence>
<sequence length="291" mass="34546">MNNSKIEDMIDKMLVKNNTSSEYEVSKDAMKSYLMYPCCSVGWYIEGNKLKSCAEGYELTADIITSIKKPLNDFLESINEEKIYKDGSVIVNCICENKKVICEEITPYLKSFATVYYFIGNMMPVKCSFSPGAYGADNWKYKMTRILEFYKIDSKNDKDKRGQNNNWPDWLINHSGLNKNAFIKNNYLMDCFCDDTFEECKFFIDSKYQEAHKYDNRLIFGKEREENIELMKKWIIRNTKIIIQRSYRILNKFDKEWDVEHENEVREICKYIFKKSGIKEKDIEEYVVSLF</sequence>
<comment type="caution">
    <text evidence="1">The sequence shown here is derived from an EMBL/GenBank/DDBJ whole genome shotgun (WGS) entry which is preliminary data.</text>
</comment>
<dbReference type="RefSeq" id="WP_107030683.1">
    <property type="nucleotide sequence ID" value="NZ_PYLQ01000034.1"/>
</dbReference>
<protein>
    <submittedName>
        <fullName evidence="1">Uncharacterized protein</fullName>
    </submittedName>
</protein>
<dbReference type="Proteomes" id="UP000240974">
    <property type="component" value="Unassembled WGS sequence"/>
</dbReference>
<evidence type="ECO:0000313" key="2">
    <source>
        <dbReference type="Proteomes" id="UP000240974"/>
    </source>
</evidence>
<dbReference type="EMBL" id="PYLQ01000034">
    <property type="protein sequence ID" value="PST35559.1"/>
    <property type="molecule type" value="Genomic_DNA"/>
</dbReference>
<keyword evidence="2" id="KW-1185">Reference proteome</keyword>
<gene>
    <name evidence="1" type="ORF">C7U54_14060</name>
</gene>
<proteinExistence type="predicted"/>
<name>A0A2T3FJU5_9FIRM</name>
<dbReference type="AlphaFoldDB" id="A0A2T3FJU5"/>
<organism evidence="1 2">
    <name type="scientific">Faecalibacillus intestinalis</name>
    <dbReference type="NCBI Taxonomy" id="1982626"/>
    <lineage>
        <taxon>Bacteria</taxon>
        <taxon>Bacillati</taxon>
        <taxon>Bacillota</taxon>
        <taxon>Erysipelotrichia</taxon>
        <taxon>Erysipelotrichales</taxon>
        <taxon>Coprobacillaceae</taxon>
        <taxon>Faecalibacillus</taxon>
    </lineage>
</organism>
<accession>A0A2T3FJU5</accession>